<evidence type="ECO:0000256" key="5">
    <source>
        <dbReference type="ARBA" id="ARBA00023163"/>
    </source>
</evidence>
<evidence type="ECO:0000313" key="10">
    <source>
        <dbReference type="Proteomes" id="UP000657177"/>
    </source>
</evidence>
<keyword evidence="3 6" id="KW-0731">Sigma factor</keyword>
<dbReference type="InterPro" id="IPR036388">
    <property type="entry name" value="WH-like_DNA-bd_sf"/>
</dbReference>
<dbReference type="RefSeq" id="WP_181339579.1">
    <property type="nucleotide sequence ID" value="NZ_JAAKDE010000012.1"/>
</dbReference>
<dbReference type="Pfam" id="PF04542">
    <property type="entry name" value="Sigma70_r2"/>
    <property type="match status" value="1"/>
</dbReference>
<evidence type="ECO:0000256" key="1">
    <source>
        <dbReference type="ARBA" id="ARBA00010641"/>
    </source>
</evidence>
<dbReference type="InterPro" id="IPR013249">
    <property type="entry name" value="RNA_pol_sigma70_r4_t2"/>
</dbReference>
<evidence type="ECO:0000256" key="6">
    <source>
        <dbReference type="RuleBase" id="RU000716"/>
    </source>
</evidence>
<protein>
    <recommendedName>
        <fullName evidence="6">RNA polymerase sigma factor</fullName>
    </recommendedName>
</protein>
<dbReference type="NCBIfam" id="TIGR02937">
    <property type="entry name" value="sigma70-ECF"/>
    <property type="match status" value="1"/>
</dbReference>
<dbReference type="GO" id="GO:0006352">
    <property type="term" value="P:DNA-templated transcription initiation"/>
    <property type="evidence" value="ECO:0007669"/>
    <property type="project" value="InterPro"/>
</dbReference>
<dbReference type="GO" id="GO:0006950">
    <property type="term" value="P:response to stress"/>
    <property type="evidence" value="ECO:0007669"/>
    <property type="project" value="UniProtKB-ARBA"/>
</dbReference>
<keyword evidence="10" id="KW-1185">Reference proteome</keyword>
<dbReference type="Pfam" id="PF08281">
    <property type="entry name" value="Sigma70_r4_2"/>
    <property type="match status" value="1"/>
</dbReference>
<dbReference type="PROSITE" id="PS01063">
    <property type="entry name" value="SIGMA70_ECF"/>
    <property type="match status" value="1"/>
</dbReference>
<dbReference type="Gene3D" id="1.10.10.10">
    <property type="entry name" value="Winged helix-like DNA-binding domain superfamily/Winged helix DNA-binding domain"/>
    <property type="match status" value="1"/>
</dbReference>
<feature type="domain" description="RNA polymerase sigma-70 region 2" evidence="7">
    <location>
        <begin position="55"/>
        <end position="122"/>
    </location>
</feature>
<dbReference type="GO" id="GO:0016987">
    <property type="term" value="F:sigma factor activity"/>
    <property type="evidence" value="ECO:0007669"/>
    <property type="project" value="UniProtKB-KW"/>
</dbReference>
<evidence type="ECO:0000256" key="2">
    <source>
        <dbReference type="ARBA" id="ARBA00023015"/>
    </source>
</evidence>
<dbReference type="InterPro" id="IPR013325">
    <property type="entry name" value="RNA_pol_sigma_r2"/>
</dbReference>
<keyword evidence="5 6" id="KW-0804">Transcription</keyword>
<feature type="domain" description="RNA polymerase sigma factor 70 region 4 type 2" evidence="8">
    <location>
        <begin position="155"/>
        <end position="207"/>
    </location>
</feature>
<dbReference type="InterPro" id="IPR039425">
    <property type="entry name" value="RNA_pol_sigma-70-like"/>
</dbReference>
<sequence length="226" mass="26321">MRKKKILNRLLNSTLRRKSLVLATPAGQAKAGTDQKEALLIRKAKARDEEAFRSLVELHKAKVYHLLLGMLRDEDQAQELTQETFVKAWKGLPSFRGDSTLWTWLYRIAYHTALDFLRKKKRQEDLVVLEETGGELPKGPENDPLELVIKRDKEEDLHQALSRLSFRQRAVLILYYFQGLSYREIAAVTRRPLGSIRADLHRGKERLRQLIIKKWGLRDAETRPRA</sequence>
<dbReference type="InterPro" id="IPR014284">
    <property type="entry name" value="RNA_pol_sigma-70_dom"/>
</dbReference>
<evidence type="ECO:0000313" key="9">
    <source>
        <dbReference type="EMBL" id="MBA2133124.1"/>
    </source>
</evidence>
<dbReference type="GO" id="GO:0003677">
    <property type="term" value="F:DNA binding"/>
    <property type="evidence" value="ECO:0007669"/>
    <property type="project" value="UniProtKB-KW"/>
</dbReference>
<dbReference type="SUPFAM" id="SSF88946">
    <property type="entry name" value="Sigma2 domain of RNA polymerase sigma factors"/>
    <property type="match status" value="1"/>
</dbReference>
<proteinExistence type="inferred from homology"/>
<evidence type="ECO:0000259" key="7">
    <source>
        <dbReference type="Pfam" id="PF04542"/>
    </source>
</evidence>
<dbReference type="InterPro" id="IPR007627">
    <property type="entry name" value="RNA_pol_sigma70_r2"/>
</dbReference>
<evidence type="ECO:0000256" key="3">
    <source>
        <dbReference type="ARBA" id="ARBA00023082"/>
    </source>
</evidence>
<dbReference type="CDD" id="cd06171">
    <property type="entry name" value="Sigma70_r4"/>
    <property type="match status" value="1"/>
</dbReference>
<keyword evidence="4 6" id="KW-0238">DNA-binding</keyword>
<dbReference type="Proteomes" id="UP000657177">
    <property type="component" value="Unassembled WGS sequence"/>
</dbReference>
<dbReference type="PANTHER" id="PTHR43133:SF51">
    <property type="entry name" value="RNA POLYMERASE SIGMA FACTOR"/>
    <property type="match status" value="1"/>
</dbReference>
<accession>A0A8J6I2A1</accession>
<keyword evidence="2 6" id="KW-0805">Transcription regulation</keyword>
<evidence type="ECO:0000259" key="8">
    <source>
        <dbReference type="Pfam" id="PF08281"/>
    </source>
</evidence>
<dbReference type="Gene3D" id="1.10.1740.10">
    <property type="match status" value="1"/>
</dbReference>
<name>A0A8J6I2A1_9FIRM</name>
<evidence type="ECO:0000256" key="4">
    <source>
        <dbReference type="ARBA" id="ARBA00023125"/>
    </source>
</evidence>
<comment type="caution">
    <text evidence="9">The sequence shown here is derived from an EMBL/GenBank/DDBJ whole genome shotgun (WGS) entry which is preliminary data.</text>
</comment>
<dbReference type="SUPFAM" id="SSF88659">
    <property type="entry name" value="Sigma3 and sigma4 domains of RNA polymerase sigma factors"/>
    <property type="match status" value="1"/>
</dbReference>
<dbReference type="InterPro" id="IPR000838">
    <property type="entry name" value="RNA_pol_sigma70_ECF_CS"/>
</dbReference>
<dbReference type="InterPro" id="IPR013324">
    <property type="entry name" value="RNA_pol_sigma_r3/r4-like"/>
</dbReference>
<dbReference type="EMBL" id="JAAKDE010000012">
    <property type="protein sequence ID" value="MBA2133124.1"/>
    <property type="molecule type" value="Genomic_DNA"/>
</dbReference>
<reference evidence="9" key="1">
    <citation type="submission" date="2020-06" db="EMBL/GenBank/DDBJ databases">
        <title>Novel chitinolytic bacterium.</title>
        <authorList>
            <person name="Ungkulpasvich U."/>
            <person name="Kosugi A."/>
            <person name="Uke A."/>
        </authorList>
    </citation>
    <scope>NUCLEOTIDE SEQUENCE</scope>
    <source>
        <strain evidence="9">UUS1-1</strain>
    </source>
</reference>
<gene>
    <name evidence="9" type="ORF">G5B42_06155</name>
</gene>
<comment type="similarity">
    <text evidence="1 6">Belongs to the sigma-70 factor family. ECF subfamily.</text>
</comment>
<dbReference type="PANTHER" id="PTHR43133">
    <property type="entry name" value="RNA POLYMERASE ECF-TYPE SIGMA FACTO"/>
    <property type="match status" value="1"/>
</dbReference>
<dbReference type="AlphaFoldDB" id="A0A8J6I2A1"/>
<organism evidence="9 10">
    <name type="scientific">Capillibacterium thermochitinicola</name>
    <dbReference type="NCBI Taxonomy" id="2699427"/>
    <lineage>
        <taxon>Bacteria</taxon>
        <taxon>Bacillati</taxon>
        <taxon>Bacillota</taxon>
        <taxon>Capillibacterium</taxon>
    </lineage>
</organism>